<dbReference type="Pfam" id="PF01632">
    <property type="entry name" value="Ribosomal_L35p"/>
    <property type="match status" value="1"/>
</dbReference>
<dbReference type="GO" id="GO:0003735">
    <property type="term" value="F:structural constituent of ribosome"/>
    <property type="evidence" value="ECO:0007669"/>
    <property type="project" value="InterPro"/>
</dbReference>
<keyword evidence="10" id="KW-1185">Reference proteome</keyword>
<dbReference type="PANTHER" id="PTHR15909:SF0">
    <property type="entry name" value="LARGE RIBOSOMAL SUBUNIT PROTEIN BL35M"/>
    <property type="match status" value="1"/>
</dbReference>
<evidence type="ECO:0000256" key="7">
    <source>
        <dbReference type="ARBA" id="ARBA00035273"/>
    </source>
</evidence>
<dbReference type="SUPFAM" id="SSF143034">
    <property type="entry name" value="L35p-like"/>
    <property type="match status" value="1"/>
</dbReference>
<dbReference type="AlphaFoldDB" id="A0AA88HG01"/>
<feature type="non-terminal residue" evidence="9">
    <location>
        <position position="1"/>
    </location>
</feature>
<reference evidence="9" key="1">
    <citation type="submission" date="2023-07" db="EMBL/GenBank/DDBJ databases">
        <title>Chromosome-level genome assembly of Artemia franciscana.</title>
        <authorList>
            <person name="Jo E."/>
        </authorList>
    </citation>
    <scope>NUCLEOTIDE SEQUENCE</scope>
    <source>
        <tissue evidence="9">Whole body</tissue>
    </source>
</reference>
<dbReference type="GO" id="GO:1990904">
    <property type="term" value="C:ribonucleoprotein complex"/>
    <property type="evidence" value="ECO:0007669"/>
    <property type="project" value="UniProtKB-KW"/>
</dbReference>
<comment type="subcellular location">
    <subcellularLocation>
        <location evidence="1">Mitochondrion</location>
    </subcellularLocation>
</comment>
<organism evidence="9 10">
    <name type="scientific">Artemia franciscana</name>
    <name type="common">Brine shrimp</name>
    <name type="synonym">Artemia sanfranciscana</name>
    <dbReference type="NCBI Taxonomy" id="6661"/>
    <lineage>
        <taxon>Eukaryota</taxon>
        <taxon>Metazoa</taxon>
        <taxon>Ecdysozoa</taxon>
        <taxon>Arthropoda</taxon>
        <taxon>Crustacea</taxon>
        <taxon>Branchiopoda</taxon>
        <taxon>Anostraca</taxon>
        <taxon>Artemiidae</taxon>
        <taxon>Artemia</taxon>
    </lineage>
</organism>
<dbReference type="Proteomes" id="UP001187531">
    <property type="component" value="Unassembled WGS sequence"/>
</dbReference>
<comment type="caution">
    <text evidence="9">The sequence shown here is derived from an EMBL/GenBank/DDBJ whole genome shotgun (WGS) entry which is preliminary data.</text>
</comment>
<dbReference type="PANTHER" id="PTHR15909">
    <property type="entry name" value="39S RIBOSOMAL PROTEIN L35, MITOCHONDRIAL"/>
    <property type="match status" value="1"/>
</dbReference>
<evidence type="ECO:0000256" key="4">
    <source>
        <dbReference type="ARBA" id="ARBA00022980"/>
    </source>
</evidence>
<evidence type="ECO:0000313" key="9">
    <source>
        <dbReference type="EMBL" id="KAK2709624.1"/>
    </source>
</evidence>
<evidence type="ECO:0000256" key="8">
    <source>
        <dbReference type="ARBA" id="ARBA00035418"/>
    </source>
</evidence>
<dbReference type="EMBL" id="JAVRJZ010000017">
    <property type="protein sequence ID" value="KAK2709624.1"/>
    <property type="molecule type" value="Genomic_DNA"/>
</dbReference>
<keyword evidence="5" id="KW-0496">Mitochondrion</keyword>
<dbReference type="GO" id="GO:0005840">
    <property type="term" value="C:ribosome"/>
    <property type="evidence" value="ECO:0007669"/>
    <property type="project" value="UniProtKB-KW"/>
</dbReference>
<evidence type="ECO:0000313" key="10">
    <source>
        <dbReference type="Proteomes" id="UP001187531"/>
    </source>
</evidence>
<protein>
    <recommendedName>
        <fullName evidence="7">Large ribosomal subunit protein bL35m</fullName>
    </recommendedName>
    <alternativeName>
        <fullName evidence="8">39S ribosomal protein L35, mitochondrial</fullName>
    </alternativeName>
</protein>
<evidence type="ECO:0000256" key="2">
    <source>
        <dbReference type="ARBA" id="ARBA00006598"/>
    </source>
</evidence>
<dbReference type="InterPro" id="IPR021137">
    <property type="entry name" value="Ribosomal_bL35-like"/>
</dbReference>
<dbReference type="InterPro" id="IPR037229">
    <property type="entry name" value="Ribosomal_bL35_sf"/>
</dbReference>
<sequence length="238" mass="27692">VAHVYVVLCIVYTRLYEFGLWFNIKVDGSNANISNHNNMVVSKIFSRLPGFSRPLSYVLNDSLCSKKFVHESLAKSFGSLSITREGSPRTFPQLHLGCAKPNQLLMNVPVPGINILMIRGIVKVSMRSGKRKGSHAVPARFFRLGWGAWIRTVAGRHKKLWKKNCKRRRRYAHHLICNETYSRKLDAMVSKYYRRRRYFIEDIYEPYHDRENFGLTKKNHGGGNFWLNRALEKQYPTV</sequence>
<dbReference type="InterPro" id="IPR019338">
    <property type="entry name" value="Ribosomal_bL35m"/>
</dbReference>
<proteinExistence type="inferred from homology"/>
<evidence type="ECO:0000256" key="6">
    <source>
        <dbReference type="ARBA" id="ARBA00023274"/>
    </source>
</evidence>
<name>A0AA88HG01_ARTSF</name>
<keyword evidence="4" id="KW-0689">Ribosomal protein</keyword>
<evidence type="ECO:0000256" key="5">
    <source>
        <dbReference type="ARBA" id="ARBA00023128"/>
    </source>
</evidence>
<keyword evidence="3" id="KW-0809">Transit peptide</keyword>
<keyword evidence="6" id="KW-0687">Ribonucleoprotein</keyword>
<comment type="similarity">
    <text evidence="2">Belongs to the bacterial ribosomal protein bL35 family.</text>
</comment>
<accession>A0AA88HG01</accession>
<evidence type="ECO:0000256" key="3">
    <source>
        <dbReference type="ARBA" id="ARBA00022946"/>
    </source>
</evidence>
<dbReference type="GO" id="GO:0005739">
    <property type="term" value="C:mitochondrion"/>
    <property type="evidence" value="ECO:0007669"/>
    <property type="project" value="UniProtKB-SubCell"/>
</dbReference>
<gene>
    <name evidence="9" type="ORF">QYM36_013331</name>
</gene>
<dbReference type="GO" id="GO:0006412">
    <property type="term" value="P:translation"/>
    <property type="evidence" value="ECO:0007669"/>
    <property type="project" value="InterPro"/>
</dbReference>
<evidence type="ECO:0000256" key="1">
    <source>
        <dbReference type="ARBA" id="ARBA00004173"/>
    </source>
</evidence>